<evidence type="ECO:0000256" key="1">
    <source>
        <dbReference type="ARBA" id="ARBA00004196"/>
    </source>
</evidence>
<keyword evidence="3 4" id="KW-0732">Signal</keyword>
<accession>W6TBI5</accession>
<comment type="similarity">
    <text evidence="2">Belongs to the bacterial solute-binding protein 2 family.</text>
</comment>
<protein>
    <submittedName>
        <fullName evidence="6">D-ribose transporter subunit RbsB</fullName>
    </submittedName>
</protein>
<organism evidence="6 7">
    <name type="scientific">Lactiplantibacillus fabifermentans T30PCM01</name>
    <dbReference type="NCBI Taxonomy" id="1400520"/>
    <lineage>
        <taxon>Bacteria</taxon>
        <taxon>Bacillati</taxon>
        <taxon>Bacillota</taxon>
        <taxon>Bacilli</taxon>
        <taxon>Lactobacillales</taxon>
        <taxon>Lactobacillaceae</taxon>
        <taxon>Lactiplantibacillus</taxon>
    </lineage>
</organism>
<dbReference type="EMBL" id="AWWK01000092">
    <property type="protein sequence ID" value="ETY72700.1"/>
    <property type="molecule type" value="Genomic_DNA"/>
</dbReference>
<sequence length="319" mass="33560">MKFSFKRLLTIGAVVLLSVGALAGCGGTGLSSGTSSTTKTEKKKPNKLTVGVSISTLSNPAFIVLKNKIEDYAKKNGTKVQITDAQNDTAKQNNDVEDFIQKKVDAIIVNPCDSSAIAPEVKSANKAGIPVVCVDRSSDGGKVLTTVASDSVKGGKMAAQYLTKLVGKNAKIAEITGIPGASATRERGKGFDTEAKGNLKIVTKQTAGFDRAKALTVAENIIQAHPEIKAIFAQNDEMAVGAAKAVSGSSNKKIKVVGFDGAEAYLKMIKNGQGQATIAQRWDLMGTLSLDAIYDHYQGKKVQKSIKSPIKLTTKANVK</sequence>
<dbReference type="PATRIC" id="fig|1400520.3.peg.3207"/>
<dbReference type="HOGENOM" id="CLU_037628_3_2_9"/>
<dbReference type="GO" id="GO:0030313">
    <property type="term" value="C:cell envelope"/>
    <property type="evidence" value="ECO:0007669"/>
    <property type="project" value="UniProtKB-SubCell"/>
</dbReference>
<evidence type="ECO:0000313" key="6">
    <source>
        <dbReference type="EMBL" id="ETY72700.1"/>
    </source>
</evidence>
<evidence type="ECO:0000313" key="7">
    <source>
        <dbReference type="Proteomes" id="UP000019247"/>
    </source>
</evidence>
<dbReference type="InterPro" id="IPR025997">
    <property type="entry name" value="SBP_2_dom"/>
</dbReference>
<dbReference type="Gene3D" id="3.40.50.2300">
    <property type="match status" value="2"/>
</dbReference>
<dbReference type="PANTHER" id="PTHR46847:SF1">
    <property type="entry name" value="D-ALLOSE-BINDING PERIPLASMIC PROTEIN-RELATED"/>
    <property type="match status" value="1"/>
</dbReference>
<feature type="chain" id="PRO_5004883991" evidence="4">
    <location>
        <begin position="24"/>
        <end position="319"/>
    </location>
</feature>
<feature type="signal peptide" evidence="4">
    <location>
        <begin position="1"/>
        <end position="23"/>
    </location>
</feature>
<name>W6TBI5_9LACO</name>
<feature type="domain" description="Periplasmic binding protein" evidence="5">
    <location>
        <begin position="50"/>
        <end position="301"/>
    </location>
</feature>
<dbReference type="GO" id="GO:0030246">
    <property type="term" value="F:carbohydrate binding"/>
    <property type="evidence" value="ECO:0007669"/>
    <property type="project" value="UniProtKB-ARBA"/>
</dbReference>
<dbReference type="Pfam" id="PF13407">
    <property type="entry name" value="Peripla_BP_4"/>
    <property type="match status" value="1"/>
</dbReference>
<proteinExistence type="inferred from homology"/>
<comment type="caution">
    <text evidence="6">The sequence shown here is derived from an EMBL/GenBank/DDBJ whole genome shotgun (WGS) entry which is preliminary data.</text>
</comment>
<evidence type="ECO:0000256" key="2">
    <source>
        <dbReference type="ARBA" id="ARBA00007639"/>
    </source>
</evidence>
<comment type="subcellular location">
    <subcellularLocation>
        <location evidence="1">Cell envelope</location>
    </subcellularLocation>
</comment>
<reference evidence="6 7" key="1">
    <citation type="journal article" date="2014" name="Genome Announc.">
        <title>Genome Sequence of Lactobacillus fabifermentans Strain T30PCM01, Isolated from Fermenting Grape Marc.</title>
        <authorList>
            <person name="Treu L."/>
            <person name="Vendramin V."/>
            <person name="Bovo B."/>
            <person name="Giacomini A."/>
            <person name="Corich V."/>
            <person name="Campanaro S."/>
        </authorList>
    </citation>
    <scope>NUCLEOTIDE SEQUENCE [LARGE SCALE GENOMIC DNA]</scope>
    <source>
        <strain evidence="6 7">T30PCM01</strain>
    </source>
</reference>
<dbReference type="eggNOG" id="COG1879">
    <property type="taxonomic scope" value="Bacteria"/>
</dbReference>
<dbReference type="PROSITE" id="PS51257">
    <property type="entry name" value="PROKAR_LIPOPROTEIN"/>
    <property type="match status" value="1"/>
</dbReference>
<gene>
    <name evidence="6" type="ORF">LFAB_16325</name>
</gene>
<evidence type="ECO:0000259" key="5">
    <source>
        <dbReference type="Pfam" id="PF13407"/>
    </source>
</evidence>
<dbReference type="RefSeq" id="WP_033614805.1">
    <property type="nucleotide sequence ID" value="NZ_KK036538.1"/>
</dbReference>
<dbReference type="STRING" id="1400520.LFAB_16325"/>
<dbReference type="PANTHER" id="PTHR46847">
    <property type="entry name" value="D-ALLOSE-BINDING PERIPLASMIC PROTEIN-RELATED"/>
    <property type="match status" value="1"/>
</dbReference>
<dbReference type="InterPro" id="IPR028082">
    <property type="entry name" value="Peripla_BP_I"/>
</dbReference>
<evidence type="ECO:0000256" key="3">
    <source>
        <dbReference type="ARBA" id="ARBA00022729"/>
    </source>
</evidence>
<dbReference type="AlphaFoldDB" id="W6TBI5"/>
<evidence type="ECO:0000256" key="4">
    <source>
        <dbReference type="SAM" id="SignalP"/>
    </source>
</evidence>
<dbReference type="Proteomes" id="UP000019247">
    <property type="component" value="Unassembled WGS sequence"/>
</dbReference>
<dbReference type="OrthoDB" id="9814427at2"/>
<dbReference type="SUPFAM" id="SSF53822">
    <property type="entry name" value="Periplasmic binding protein-like I"/>
    <property type="match status" value="1"/>
</dbReference>